<protein>
    <recommendedName>
        <fullName evidence="1">GAF domain-containing protein</fullName>
    </recommendedName>
</protein>
<keyword evidence="3" id="KW-1185">Reference proteome</keyword>
<name>A0A1E3RT33_MYCFV</name>
<dbReference type="InterPro" id="IPR003018">
    <property type="entry name" value="GAF"/>
</dbReference>
<evidence type="ECO:0000313" key="2">
    <source>
        <dbReference type="EMBL" id="ODQ92557.1"/>
    </source>
</evidence>
<dbReference type="Pfam" id="PF13185">
    <property type="entry name" value="GAF_2"/>
    <property type="match status" value="1"/>
</dbReference>
<dbReference type="EMBL" id="MIHA01000001">
    <property type="protein sequence ID" value="ODQ92557.1"/>
    <property type="molecule type" value="Genomic_DNA"/>
</dbReference>
<dbReference type="AlphaFoldDB" id="A0A1E3RT33"/>
<dbReference type="Proteomes" id="UP000094053">
    <property type="component" value="Unassembled WGS sequence"/>
</dbReference>
<dbReference type="SUPFAM" id="SSF55781">
    <property type="entry name" value="GAF domain-like"/>
    <property type="match status" value="1"/>
</dbReference>
<comment type="caution">
    <text evidence="2">The sequence shown here is derived from an EMBL/GenBank/DDBJ whole genome shotgun (WGS) entry which is preliminary data.</text>
</comment>
<accession>A0A1E3RT33</accession>
<dbReference type="STRING" id="1776.BHQ18_02210"/>
<dbReference type="Gene3D" id="3.30.450.40">
    <property type="match status" value="1"/>
</dbReference>
<evidence type="ECO:0000259" key="1">
    <source>
        <dbReference type="Pfam" id="PF13185"/>
    </source>
</evidence>
<feature type="domain" description="GAF" evidence="1">
    <location>
        <begin position="24"/>
        <end position="156"/>
    </location>
</feature>
<sequence length="168" mass="18253">MITSQMTSNPAVARLHHWPAPASMTLTGTLRFIAERAAEEVGVSSGAGVTLLTTGGRRITSVATDAVAEQLSALHDGYHGNPGSTAWLRGSAALRWSDWYRRATELGAPSVLVAPLRTPQRVLGVLMVYSCRPDAYRRSDEDMLDHYAGDAAILIDETQSARTQFDRR</sequence>
<organism evidence="2 3">
    <name type="scientific">Mycolicibacterium flavescens</name>
    <name type="common">Mycobacterium flavescens</name>
    <dbReference type="NCBI Taxonomy" id="1776"/>
    <lineage>
        <taxon>Bacteria</taxon>
        <taxon>Bacillati</taxon>
        <taxon>Actinomycetota</taxon>
        <taxon>Actinomycetes</taxon>
        <taxon>Mycobacteriales</taxon>
        <taxon>Mycobacteriaceae</taxon>
        <taxon>Mycolicibacterium</taxon>
    </lineage>
</organism>
<reference evidence="3" key="1">
    <citation type="submission" date="2016-09" db="EMBL/GenBank/DDBJ databases">
        <authorList>
            <person name="Greninger A.L."/>
            <person name="Jerome K.R."/>
            <person name="Mcnair B."/>
            <person name="Wallis C."/>
            <person name="Fang F."/>
        </authorList>
    </citation>
    <scope>NUCLEOTIDE SEQUENCE [LARGE SCALE GENOMIC DNA]</scope>
    <source>
        <strain evidence="3">M6</strain>
    </source>
</reference>
<dbReference type="RefSeq" id="WP_069411908.1">
    <property type="nucleotide sequence ID" value="NZ_JACKUL010000020.1"/>
</dbReference>
<gene>
    <name evidence="2" type="ORF">BHQ18_02210</name>
</gene>
<evidence type="ECO:0000313" key="3">
    <source>
        <dbReference type="Proteomes" id="UP000094053"/>
    </source>
</evidence>
<dbReference type="InterPro" id="IPR029016">
    <property type="entry name" value="GAF-like_dom_sf"/>
</dbReference>
<proteinExistence type="predicted"/>